<keyword evidence="2" id="KW-1133">Transmembrane helix</keyword>
<dbReference type="AlphaFoldDB" id="A0A4S5E0U3"/>
<feature type="signal peptide" evidence="3">
    <location>
        <begin position="1"/>
        <end position="33"/>
    </location>
</feature>
<feature type="region of interest" description="Disordered" evidence="1">
    <location>
        <begin position="36"/>
        <end position="72"/>
    </location>
</feature>
<proteinExistence type="predicted"/>
<name>A0A4S5E0U3_9MICC</name>
<dbReference type="EMBL" id="SSWH01000014">
    <property type="protein sequence ID" value="THJ64954.1"/>
    <property type="molecule type" value="Genomic_DNA"/>
</dbReference>
<comment type="caution">
    <text evidence="4">The sequence shown here is derived from an EMBL/GenBank/DDBJ whole genome shotgun (WGS) entry which is preliminary data.</text>
</comment>
<reference evidence="4 5" key="1">
    <citation type="submission" date="2019-04" db="EMBL/GenBank/DDBJ databases">
        <authorList>
            <person name="Liu Q."/>
            <person name="Xin Y.-H."/>
        </authorList>
    </citation>
    <scope>NUCLEOTIDE SEQUENCE [LARGE SCALE GENOMIC DNA]</scope>
    <source>
        <strain evidence="4 5">AM23</strain>
    </source>
</reference>
<dbReference type="Proteomes" id="UP000305233">
    <property type="component" value="Unassembled WGS sequence"/>
</dbReference>
<accession>A0A4S5E0U3</accession>
<feature type="compositionally biased region" description="Low complexity" evidence="1">
    <location>
        <begin position="137"/>
        <end position="174"/>
    </location>
</feature>
<keyword evidence="2" id="KW-0472">Membrane</keyword>
<keyword evidence="5" id="KW-1185">Reference proteome</keyword>
<organism evidence="4 5">
    <name type="scientific">Arthrobacter echini</name>
    <dbReference type="NCBI Taxonomy" id="1529066"/>
    <lineage>
        <taxon>Bacteria</taxon>
        <taxon>Bacillati</taxon>
        <taxon>Actinomycetota</taxon>
        <taxon>Actinomycetes</taxon>
        <taxon>Micrococcales</taxon>
        <taxon>Micrococcaceae</taxon>
        <taxon>Arthrobacter</taxon>
    </lineage>
</organism>
<evidence type="ECO:0000313" key="4">
    <source>
        <dbReference type="EMBL" id="THJ64954.1"/>
    </source>
</evidence>
<gene>
    <name evidence="4" type="ORF">E8P82_13250</name>
</gene>
<feature type="chain" id="PRO_5020855272" evidence="3">
    <location>
        <begin position="34"/>
        <end position="279"/>
    </location>
</feature>
<feature type="compositionally biased region" description="Low complexity" evidence="1">
    <location>
        <begin position="216"/>
        <end position="231"/>
    </location>
</feature>
<keyword evidence="3" id="KW-0732">Signal</keyword>
<feature type="transmembrane region" description="Helical" evidence="2">
    <location>
        <begin position="251"/>
        <end position="273"/>
    </location>
</feature>
<evidence type="ECO:0000256" key="2">
    <source>
        <dbReference type="SAM" id="Phobius"/>
    </source>
</evidence>
<sequence length="279" mass="27846">MSHYPSRPARVIMHSALAAAFLAGCMAAAPALAAHPPTPRLSETQQPQPVATFSEPAPPVGDPTATAGTDPVTGFAINARTGFLVHPSTGYLIEPETGYLVFADTLIYTNLKYDAATGEVSEIPGEIAVPTPRPDGARSTAAPSAPGATPGTDTPGTETPGTDTPATQTPGGATQDTQPPNTESQAAPERSGKEVATGTVEARVTITPPVAANQGATSDATPAATPSSSRTSTSAVAVLADSERASALAPAAWIGGGLVVVMVAAVVGVGVLGRGRHQS</sequence>
<protein>
    <submittedName>
        <fullName evidence="4">Uncharacterized protein</fullName>
    </submittedName>
</protein>
<dbReference type="RefSeq" id="WP_136455532.1">
    <property type="nucleotide sequence ID" value="NZ_SSWH01000014.1"/>
</dbReference>
<feature type="region of interest" description="Disordered" evidence="1">
    <location>
        <begin position="124"/>
        <end position="231"/>
    </location>
</feature>
<feature type="compositionally biased region" description="Polar residues" evidence="1">
    <location>
        <begin position="42"/>
        <end position="51"/>
    </location>
</feature>
<evidence type="ECO:0000256" key="1">
    <source>
        <dbReference type="SAM" id="MobiDB-lite"/>
    </source>
</evidence>
<evidence type="ECO:0000313" key="5">
    <source>
        <dbReference type="Proteomes" id="UP000305233"/>
    </source>
</evidence>
<keyword evidence="2" id="KW-0812">Transmembrane</keyword>
<feature type="compositionally biased region" description="Polar residues" evidence="1">
    <location>
        <begin position="175"/>
        <end position="185"/>
    </location>
</feature>
<dbReference type="PROSITE" id="PS51257">
    <property type="entry name" value="PROKAR_LIPOPROTEIN"/>
    <property type="match status" value="1"/>
</dbReference>
<dbReference type="OrthoDB" id="4955301at2"/>
<evidence type="ECO:0000256" key="3">
    <source>
        <dbReference type="SAM" id="SignalP"/>
    </source>
</evidence>